<reference evidence="2" key="1">
    <citation type="submission" date="2020-05" db="EMBL/GenBank/DDBJ databases">
        <authorList>
            <person name="Chiriac C."/>
            <person name="Salcher M."/>
            <person name="Ghai R."/>
            <person name="Kavagutti S V."/>
        </authorList>
    </citation>
    <scope>NUCLEOTIDE SEQUENCE</scope>
</reference>
<accession>A0A6J6SPX4</accession>
<keyword evidence="1" id="KW-0472">Membrane</keyword>
<evidence type="ECO:0000313" key="4">
    <source>
        <dbReference type="EMBL" id="CAB5022294.1"/>
    </source>
</evidence>
<proteinExistence type="predicted"/>
<sequence length="93" mass="10059">MFGAVQDLVIFALWIVLLVVKGAAFIDCVRRPPQAFPAVGRKSKVLWLVLTGLAALVGLLPGATLDIFGIAGTVIALVYLFDVRPKIVEITRR</sequence>
<dbReference type="Pfam" id="PF10724">
    <property type="entry name" value="DUF2516"/>
    <property type="match status" value="1"/>
</dbReference>
<dbReference type="EMBL" id="CAFBPD010000279">
    <property type="protein sequence ID" value="CAB5022294.1"/>
    <property type="molecule type" value="Genomic_DNA"/>
</dbReference>
<protein>
    <submittedName>
        <fullName evidence="2">Unannotated protein</fullName>
    </submittedName>
</protein>
<evidence type="ECO:0000313" key="2">
    <source>
        <dbReference type="EMBL" id="CAB4736229.1"/>
    </source>
</evidence>
<dbReference type="EMBL" id="CAEZYW010000094">
    <property type="protein sequence ID" value="CAB4740391.1"/>
    <property type="molecule type" value="Genomic_DNA"/>
</dbReference>
<keyword evidence="1" id="KW-1133">Transmembrane helix</keyword>
<dbReference type="EMBL" id="CAEZYZ010000004">
    <property type="protein sequence ID" value="CAB4736229.1"/>
    <property type="molecule type" value="Genomic_DNA"/>
</dbReference>
<name>A0A6J6SPX4_9ZZZZ</name>
<keyword evidence="1" id="KW-0812">Transmembrane</keyword>
<feature type="transmembrane region" description="Helical" evidence="1">
    <location>
        <begin position="48"/>
        <end position="81"/>
    </location>
</feature>
<evidence type="ECO:0000313" key="3">
    <source>
        <dbReference type="EMBL" id="CAB4740391.1"/>
    </source>
</evidence>
<dbReference type="AlphaFoldDB" id="A0A6J6SPX4"/>
<gene>
    <name evidence="3" type="ORF">UFOPK2786_00744</name>
    <name evidence="2" type="ORF">UFOPK2810_00042</name>
    <name evidence="4" type="ORF">UFOPK4061_01469</name>
</gene>
<evidence type="ECO:0000256" key="1">
    <source>
        <dbReference type="SAM" id="Phobius"/>
    </source>
</evidence>
<organism evidence="2">
    <name type="scientific">freshwater metagenome</name>
    <dbReference type="NCBI Taxonomy" id="449393"/>
    <lineage>
        <taxon>unclassified sequences</taxon>
        <taxon>metagenomes</taxon>
        <taxon>ecological metagenomes</taxon>
    </lineage>
</organism>
<dbReference type="InterPro" id="IPR019662">
    <property type="entry name" value="DUF2516"/>
</dbReference>